<dbReference type="InterPro" id="IPR050951">
    <property type="entry name" value="Retrovirus_Pol_polyprotein"/>
</dbReference>
<dbReference type="OrthoDB" id="4369127at2759"/>
<dbReference type="EMBL" id="JAIZAY010000002">
    <property type="protein sequence ID" value="KAJ8046454.1"/>
    <property type="molecule type" value="Genomic_DNA"/>
</dbReference>
<proteinExistence type="predicted"/>
<dbReference type="PANTHER" id="PTHR37984">
    <property type="entry name" value="PROTEIN CBG26694"/>
    <property type="match status" value="1"/>
</dbReference>
<protein>
    <recommendedName>
        <fullName evidence="1">Integrase zinc-binding domain-containing protein</fullName>
    </recommendedName>
</protein>
<evidence type="ECO:0000259" key="1">
    <source>
        <dbReference type="Pfam" id="PF17921"/>
    </source>
</evidence>
<evidence type="ECO:0000313" key="3">
    <source>
        <dbReference type="Proteomes" id="UP001152320"/>
    </source>
</evidence>
<dbReference type="Gene3D" id="1.10.340.70">
    <property type="match status" value="1"/>
</dbReference>
<dbReference type="FunFam" id="1.10.340.70:FF:000001">
    <property type="entry name" value="Retrovirus-related Pol polyprotein from transposon gypsy-like Protein"/>
    <property type="match status" value="1"/>
</dbReference>
<dbReference type="InterPro" id="IPR041588">
    <property type="entry name" value="Integrase_H2C2"/>
</dbReference>
<evidence type="ECO:0000313" key="2">
    <source>
        <dbReference type="EMBL" id="KAJ8046454.1"/>
    </source>
</evidence>
<dbReference type="PANTHER" id="PTHR37984:SF5">
    <property type="entry name" value="PROTEIN NYNRIN-LIKE"/>
    <property type="match status" value="1"/>
</dbReference>
<sequence length="242" mass="28183">MFLEEPFTFTLMDKTPLVVTGKVLSELEISGETKQVELFVADIPCKLLEAEGYSRVEVLTDANEFILEQRKDHLLSQIIKQVLLNENNSVLEEFLIENDLLMYVDGTQKHKVAVPKQLVSLIIVLYHCIPTCHFLGTRKTTSKIKEQFYWKNMKREVEGFEKRCRICQLYKPLHQKLAGYSSSLPWEVVAMDLLGPCSENREGTLDVIVITEHFARFCFLFTLKRDTDCVERIQRYLGERER</sequence>
<reference evidence="2" key="1">
    <citation type="submission" date="2021-10" db="EMBL/GenBank/DDBJ databases">
        <title>Tropical sea cucumber genome reveals ecological adaptation and Cuvierian tubules defense mechanism.</title>
        <authorList>
            <person name="Chen T."/>
        </authorList>
    </citation>
    <scope>NUCLEOTIDE SEQUENCE</scope>
    <source>
        <strain evidence="2">Nanhai2018</strain>
        <tissue evidence="2">Muscle</tissue>
    </source>
</reference>
<gene>
    <name evidence="2" type="ORF">HOLleu_05126</name>
</gene>
<organism evidence="2 3">
    <name type="scientific">Holothuria leucospilota</name>
    <name type="common">Black long sea cucumber</name>
    <name type="synonym">Mertensiothuria leucospilota</name>
    <dbReference type="NCBI Taxonomy" id="206669"/>
    <lineage>
        <taxon>Eukaryota</taxon>
        <taxon>Metazoa</taxon>
        <taxon>Echinodermata</taxon>
        <taxon>Eleutherozoa</taxon>
        <taxon>Echinozoa</taxon>
        <taxon>Holothuroidea</taxon>
        <taxon>Aspidochirotacea</taxon>
        <taxon>Aspidochirotida</taxon>
        <taxon>Holothuriidae</taxon>
        <taxon>Holothuria</taxon>
    </lineage>
</organism>
<dbReference type="AlphaFoldDB" id="A0A9Q1HH75"/>
<feature type="domain" description="Integrase zinc-binding" evidence="1">
    <location>
        <begin position="114"/>
        <end position="172"/>
    </location>
</feature>
<name>A0A9Q1HH75_HOLLE</name>
<dbReference type="Pfam" id="PF17921">
    <property type="entry name" value="Integrase_H2C2"/>
    <property type="match status" value="1"/>
</dbReference>
<keyword evidence="3" id="KW-1185">Reference proteome</keyword>
<comment type="caution">
    <text evidence="2">The sequence shown here is derived from an EMBL/GenBank/DDBJ whole genome shotgun (WGS) entry which is preliminary data.</text>
</comment>
<dbReference type="Proteomes" id="UP001152320">
    <property type="component" value="Chromosome 2"/>
</dbReference>
<accession>A0A9Q1HH75</accession>